<reference evidence="2 3" key="1">
    <citation type="submission" date="2017-09" db="EMBL/GenBank/DDBJ databases">
        <title>Depth-based differentiation of microbial function through sediment-hosted aquifers and enrichment of novel symbionts in the deep terrestrial subsurface.</title>
        <authorList>
            <person name="Probst A.J."/>
            <person name="Ladd B."/>
            <person name="Jarett J.K."/>
            <person name="Geller-Mcgrath D.E."/>
            <person name="Sieber C.M."/>
            <person name="Emerson J.B."/>
            <person name="Anantharaman K."/>
            <person name="Thomas B.C."/>
            <person name="Malmstrom R."/>
            <person name="Stieglmeier M."/>
            <person name="Klingl A."/>
            <person name="Woyke T."/>
            <person name="Ryan C.M."/>
            <person name="Banfield J.F."/>
        </authorList>
    </citation>
    <scope>NUCLEOTIDE SEQUENCE [LARGE SCALE GENOMIC DNA]</scope>
    <source>
        <strain evidence="2">CG10_big_fil_rev_8_21_14_0_10_49_38</strain>
    </source>
</reference>
<dbReference type="Pfam" id="PF00480">
    <property type="entry name" value="ROK"/>
    <property type="match status" value="1"/>
</dbReference>
<dbReference type="CDD" id="cd23763">
    <property type="entry name" value="ASKHA_ATPase_ROK"/>
    <property type="match status" value="1"/>
</dbReference>
<evidence type="ECO:0000313" key="2">
    <source>
        <dbReference type="EMBL" id="PIR45887.1"/>
    </source>
</evidence>
<sequence>MFLLFDIGGTKMRLAISRDSKSFDEPKIVETPQDFNAGMSLFQKITLELSGGEKINAAAGGIAGPLDRGKTKLINSPNLPGWIDKPLKETLQKIIKAPAYLENDAAVVGLGEAVNGAGRDEEIVAYITVSTGIGGARIVDGKIDRNIFGFEPGHQIIDPIGALCPMCGSAGHLEGHVSGAAFKARFNKRAYEITDPQIWEEGAKWLAYGLNNTAVYWSPSVIVLGGSMITTQSPGILIERVSHHLKKTLTIFPERPRLAKAELGDIGGLYGALEILKQKIAV</sequence>
<name>A0A2H0RHF8_9BACT</name>
<dbReference type="InterPro" id="IPR043129">
    <property type="entry name" value="ATPase_NBD"/>
</dbReference>
<dbReference type="InterPro" id="IPR000600">
    <property type="entry name" value="ROK"/>
</dbReference>
<dbReference type="PANTHER" id="PTHR18964">
    <property type="entry name" value="ROK (REPRESSOR, ORF, KINASE) FAMILY"/>
    <property type="match status" value="1"/>
</dbReference>
<dbReference type="GO" id="GO:0009384">
    <property type="term" value="F:N-acylmannosamine kinase activity"/>
    <property type="evidence" value="ECO:0007669"/>
    <property type="project" value="TreeGrafter"/>
</dbReference>
<dbReference type="EMBL" id="PCYK01000021">
    <property type="protein sequence ID" value="PIR45887.1"/>
    <property type="molecule type" value="Genomic_DNA"/>
</dbReference>
<dbReference type="AlphaFoldDB" id="A0A2H0RHF8"/>
<evidence type="ECO:0000313" key="3">
    <source>
        <dbReference type="Proteomes" id="UP000230431"/>
    </source>
</evidence>
<dbReference type="SUPFAM" id="SSF53067">
    <property type="entry name" value="Actin-like ATPase domain"/>
    <property type="match status" value="1"/>
</dbReference>
<comment type="similarity">
    <text evidence="1">Belongs to the ROK (NagC/XylR) family.</text>
</comment>
<protein>
    <recommendedName>
        <fullName evidence="4">ROK family protein</fullName>
    </recommendedName>
</protein>
<dbReference type="PANTHER" id="PTHR18964:SF149">
    <property type="entry name" value="BIFUNCTIONAL UDP-N-ACETYLGLUCOSAMINE 2-EPIMERASE_N-ACETYLMANNOSAMINE KINASE"/>
    <property type="match status" value="1"/>
</dbReference>
<gene>
    <name evidence="2" type="ORF">COV08_02540</name>
</gene>
<evidence type="ECO:0008006" key="4">
    <source>
        <dbReference type="Google" id="ProtNLM"/>
    </source>
</evidence>
<dbReference type="Proteomes" id="UP000230431">
    <property type="component" value="Unassembled WGS sequence"/>
</dbReference>
<organism evidence="2 3">
    <name type="scientific">Candidatus Vogelbacteria bacterium CG10_big_fil_rev_8_21_14_0_10_49_38</name>
    <dbReference type="NCBI Taxonomy" id="1975043"/>
    <lineage>
        <taxon>Bacteria</taxon>
        <taxon>Candidatus Vogeliibacteriota</taxon>
    </lineage>
</organism>
<evidence type="ECO:0000256" key="1">
    <source>
        <dbReference type="ARBA" id="ARBA00006479"/>
    </source>
</evidence>
<proteinExistence type="inferred from homology"/>
<dbReference type="GO" id="GO:0008761">
    <property type="term" value="F:UDP-N-acetylglucosamine 2-epimerase activity"/>
    <property type="evidence" value="ECO:0007669"/>
    <property type="project" value="TreeGrafter"/>
</dbReference>
<accession>A0A2H0RHF8</accession>
<comment type="caution">
    <text evidence="2">The sequence shown here is derived from an EMBL/GenBank/DDBJ whole genome shotgun (WGS) entry which is preliminary data.</text>
</comment>
<dbReference type="Gene3D" id="3.30.420.40">
    <property type="match status" value="2"/>
</dbReference>